<evidence type="ECO:0000313" key="1">
    <source>
        <dbReference type="EMBL" id="TCL45363.1"/>
    </source>
</evidence>
<dbReference type="GO" id="GO:0160105">
    <property type="term" value="F:tRNA (adenine(22)-N1)-methyltransferase activity"/>
    <property type="evidence" value="ECO:0007669"/>
    <property type="project" value="InterPro"/>
</dbReference>
<dbReference type="PANTHER" id="PTHR38451:SF1">
    <property type="entry name" value="TRNA (ADENINE(22)-N(1))-METHYLTRANSFERASE"/>
    <property type="match status" value="1"/>
</dbReference>
<dbReference type="SUPFAM" id="SSF53335">
    <property type="entry name" value="S-adenosyl-L-methionine-dependent methyltransferases"/>
    <property type="match status" value="1"/>
</dbReference>
<keyword evidence="2" id="KW-1185">Reference proteome</keyword>
<name>A0A9X8UM60_9FIRM</name>
<reference evidence="1 2" key="1">
    <citation type="submission" date="2019-03" db="EMBL/GenBank/DDBJ databases">
        <title>Genomic Encyclopedia of Type Strains, Phase IV (KMG-IV): sequencing the most valuable type-strain genomes for metagenomic binning, comparative biology and taxonomic classification.</title>
        <authorList>
            <person name="Goeker M."/>
        </authorList>
    </citation>
    <scope>NUCLEOTIDE SEQUENCE [LARGE SCALE GENOMIC DNA]</scope>
    <source>
        <strain evidence="1 2">DSM 100433</strain>
    </source>
</reference>
<dbReference type="Proteomes" id="UP000294682">
    <property type="component" value="Unassembled WGS sequence"/>
</dbReference>
<dbReference type="RefSeq" id="WP_132083703.1">
    <property type="nucleotide sequence ID" value="NZ_SLUK01000001.1"/>
</dbReference>
<dbReference type="InterPro" id="IPR006901">
    <property type="entry name" value="TrmK"/>
</dbReference>
<dbReference type="Pfam" id="PF12847">
    <property type="entry name" value="Methyltransf_18"/>
    <property type="match status" value="1"/>
</dbReference>
<dbReference type="PANTHER" id="PTHR38451">
    <property type="entry name" value="TRNA (ADENINE(22)-N(1))-METHYLTRANSFERASE"/>
    <property type="match status" value="1"/>
</dbReference>
<dbReference type="EMBL" id="SLUK01000001">
    <property type="protein sequence ID" value="TCL45363.1"/>
    <property type="molecule type" value="Genomic_DNA"/>
</dbReference>
<comment type="caution">
    <text evidence="1">The sequence shown here is derived from an EMBL/GenBank/DDBJ whole genome shotgun (WGS) entry which is preliminary data.</text>
</comment>
<dbReference type="PIRSF" id="PIRSF018637">
    <property type="entry name" value="TrmK"/>
    <property type="match status" value="1"/>
</dbReference>
<gene>
    <name evidence="1" type="ORF">EDD78_101346</name>
</gene>
<protein>
    <submittedName>
        <fullName evidence="1">tRNA (Adenine22-N1)-methyltransferase</fullName>
    </submittedName>
</protein>
<proteinExistence type="predicted"/>
<dbReference type="InterPro" id="IPR029063">
    <property type="entry name" value="SAM-dependent_MTases_sf"/>
</dbReference>
<dbReference type="AlphaFoldDB" id="A0A9X8UM60"/>
<dbReference type="Gene3D" id="3.40.50.150">
    <property type="entry name" value="Vaccinia Virus protein VP39"/>
    <property type="match status" value="1"/>
</dbReference>
<sequence length="244" mass="26319">MDLLHKLDGRLLTACDLVRPGARVADVGTDHGYLICQLVLSKKSPGGVACDIREGPLSSARELIARLGLREQISVRLCDGLRGVAPSEADDIVIAGMGGELIADIIEAASWLRDPHYRLVLQPMTKVPELRRYLARSGFPVLREQGARAGRFSYTVISAGYTGECRELSEFEAFAGKLPESGDALSSAWLLHAAARLRAIGDSLAKSDTDRIKRSDYYKLSDELLAAAGEEPKGGDRLDGTGNL</sequence>
<organism evidence="1 2">
    <name type="scientific">Harryflintia acetispora</name>
    <dbReference type="NCBI Taxonomy" id="1849041"/>
    <lineage>
        <taxon>Bacteria</taxon>
        <taxon>Bacillati</taxon>
        <taxon>Bacillota</taxon>
        <taxon>Clostridia</taxon>
        <taxon>Eubacteriales</taxon>
        <taxon>Oscillospiraceae</taxon>
        <taxon>Harryflintia</taxon>
    </lineage>
</organism>
<accession>A0A9X8UM60</accession>
<evidence type="ECO:0000313" key="2">
    <source>
        <dbReference type="Proteomes" id="UP000294682"/>
    </source>
</evidence>